<dbReference type="InterPro" id="IPR050324">
    <property type="entry name" value="CDP-alcohol_PTase-I"/>
</dbReference>
<keyword evidence="11" id="KW-0594">Phospholipid biosynthesis</keyword>
<evidence type="ECO:0000313" key="17">
    <source>
        <dbReference type="EMBL" id="CAB3365268.1"/>
    </source>
</evidence>
<keyword evidence="7 16" id="KW-1133">Transmembrane helix</keyword>
<dbReference type="InterPro" id="IPR000462">
    <property type="entry name" value="CDP-OH_P_trans"/>
</dbReference>
<evidence type="ECO:0000256" key="7">
    <source>
        <dbReference type="ARBA" id="ARBA00022989"/>
    </source>
</evidence>
<dbReference type="PANTHER" id="PTHR14269:SF60">
    <property type="entry name" value="CARDIOLIPIN SYNTHASE (CMP-FORMING)"/>
    <property type="match status" value="1"/>
</dbReference>
<feature type="transmembrane region" description="Helical" evidence="16">
    <location>
        <begin position="315"/>
        <end position="333"/>
    </location>
</feature>
<evidence type="ECO:0000313" key="18">
    <source>
        <dbReference type="Proteomes" id="UP000494165"/>
    </source>
</evidence>
<keyword evidence="18" id="KW-1185">Reference proteome</keyword>
<evidence type="ECO:0000256" key="3">
    <source>
        <dbReference type="ARBA" id="ARBA00022516"/>
    </source>
</evidence>
<dbReference type="EMBL" id="CADEPI010000019">
    <property type="protein sequence ID" value="CAB3365268.1"/>
    <property type="molecule type" value="Genomic_DNA"/>
</dbReference>
<evidence type="ECO:0000256" key="14">
    <source>
        <dbReference type="ARBA" id="ARBA00047433"/>
    </source>
</evidence>
<dbReference type="Proteomes" id="UP000494165">
    <property type="component" value="Unassembled WGS sequence"/>
</dbReference>
<evidence type="ECO:0000256" key="2">
    <source>
        <dbReference type="ARBA" id="ARBA00010441"/>
    </source>
</evidence>
<protein>
    <recommendedName>
        <fullName evidence="13">cardiolipin synthase (CMP-forming)</fullName>
        <ecNumber evidence="13">2.7.8.41</ecNumber>
    </recommendedName>
</protein>
<keyword evidence="12" id="KW-1208">Phospholipid metabolism</keyword>
<dbReference type="InterPro" id="IPR048254">
    <property type="entry name" value="CDP_ALCOHOL_P_TRANSF_CS"/>
</dbReference>
<evidence type="ECO:0000256" key="4">
    <source>
        <dbReference type="ARBA" id="ARBA00022679"/>
    </source>
</evidence>
<gene>
    <name evidence="17" type="ORF">CLODIP_2_CD06753</name>
</gene>
<comment type="catalytic activity">
    <reaction evidence="14">
        <text>a CDP-1,2-diacyl-sn-glycerol + a 1,2-diacyl-sn-glycero-3-phospho-(1'-sn-glycerol) = a cardiolipin + CMP + H(+)</text>
        <dbReference type="Rhea" id="RHEA:32931"/>
        <dbReference type="ChEBI" id="CHEBI:15378"/>
        <dbReference type="ChEBI" id="CHEBI:58332"/>
        <dbReference type="ChEBI" id="CHEBI:60377"/>
        <dbReference type="ChEBI" id="CHEBI:62237"/>
        <dbReference type="ChEBI" id="CHEBI:64716"/>
        <dbReference type="EC" id="2.7.8.41"/>
    </reaction>
</comment>
<comment type="similarity">
    <text evidence="2 15">Belongs to the CDP-alcohol phosphatidyltransferase class-I family.</text>
</comment>
<keyword evidence="6" id="KW-0999">Mitochondrion inner membrane</keyword>
<evidence type="ECO:0000256" key="15">
    <source>
        <dbReference type="RuleBase" id="RU003750"/>
    </source>
</evidence>
<dbReference type="OrthoDB" id="10020554at2759"/>
<keyword evidence="9" id="KW-0496">Mitochondrion</keyword>
<feature type="transmembrane region" description="Helical" evidence="16">
    <location>
        <begin position="218"/>
        <end position="235"/>
    </location>
</feature>
<dbReference type="FunFam" id="1.20.120.1760:FF:000005">
    <property type="entry name" value="Cardiolipin synthase 1"/>
    <property type="match status" value="1"/>
</dbReference>
<evidence type="ECO:0000256" key="10">
    <source>
        <dbReference type="ARBA" id="ARBA00023136"/>
    </source>
</evidence>
<evidence type="ECO:0000256" key="13">
    <source>
        <dbReference type="ARBA" id="ARBA00039001"/>
    </source>
</evidence>
<dbReference type="AlphaFoldDB" id="A0A8S1C332"/>
<dbReference type="PROSITE" id="PS00379">
    <property type="entry name" value="CDP_ALCOHOL_P_TRANSF"/>
    <property type="match status" value="1"/>
</dbReference>
<evidence type="ECO:0000256" key="12">
    <source>
        <dbReference type="ARBA" id="ARBA00023264"/>
    </source>
</evidence>
<evidence type="ECO:0000256" key="8">
    <source>
        <dbReference type="ARBA" id="ARBA00023098"/>
    </source>
</evidence>
<dbReference type="GO" id="GO:0032049">
    <property type="term" value="P:cardiolipin biosynthetic process"/>
    <property type="evidence" value="ECO:0007669"/>
    <property type="project" value="TreeGrafter"/>
</dbReference>
<keyword evidence="5 16" id="KW-0812">Transmembrane</keyword>
<organism evidence="17 18">
    <name type="scientific">Cloeon dipterum</name>
    <dbReference type="NCBI Taxonomy" id="197152"/>
    <lineage>
        <taxon>Eukaryota</taxon>
        <taxon>Metazoa</taxon>
        <taxon>Ecdysozoa</taxon>
        <taxon>Arthropoda</taxon>
        <taxon>Hexapoda</taxon>
        <taxon>Insecta</taxon>
        <taxon>Pterygota</taxon>
        <taxon>Palaeoptera</taxon>
        <taxon>Ephemeroptera</taxon>
        <taxon>Pisciforma</taxon>
        <taxon>Baetidae</taxon>
        <taxon>Cloeon</taxon>
    </lineage>
</organism>
<dbReference type="InterPro" id="IPR043130">
    <property type="entry name" value="CDP-OH_PTrfase_TM_dom"/>
</dbReference>
<feature type="transmembrane region" description="Helical" evidence="16">
    <location>
        <begin position="290"/>
        <end position="309"/>
    </location>
</feature>
<reference evidence="17 18" key="1">
    <citation type="submission" date="2020-04" db="EMBL/GenBank/DDBJ databases">
        <authorList>
            <person name="Alioto T."/>
            <person name="Alioto T."/>
            <person name="Gomez Garrido J."/>
        </authorList>
    </citation>
    <scope>NUCLEOTIDE SEQUENCE [LARGE SCALE GENOMIC DNA]</scope>
</reference>
<evidence type="ECO:0000256" key="1">
    <source>
        <dbReference type="ARBA" id="ARBA00004448"/>
    </source>
</evidence>
<dbReference type="GO" id="GO:0043337">
    <property type="term" value="F:cardiolipin synthase (CMP-forming)"/>
    <property type="evidence" value="ECO:0007669"/>
    <property type="project" value="UniProtKB-EC"/>
</dbReference>
<dbReference type="Gene3D" id="1.20.120.1760">
    <property type="match status" value="1"/>
</dbReference>
<dbReference type="Pfam" id="PF01066">
    <property type="entry name" value="CDP-OH_P_transf"/>
    <property type="match status" value="1"/>
</dbReference>
<evidence type="ECO:0000256" key="9">
    <source>
        <dbReference type="ARBA" id="ARBA00023128"/>
    </source>
</evidence>
<evidence type="ECO:0000256" key="5">
    <source>
        <dbReference type="ARBA" id="ARBA00022692"/>
    </source>
</evidence>
<dbReference type="GO" id="GO:0005743">
    <property type="term" value="C:mitochondrial inner membrane"/>
    <property type="evidence" value="ECO:0007669"/>
    <property type="project" value="UniProtKB-SubCell"/>
</dbReference>
<evidence type="ECO:0000256" key="16">
    <source>
        <dbReference type="SAM" id="Phobius"/>
    </source>
</evidence>
<name>A0A8S1C332_9INSE</name>
<comment type="subcellular location">
    <subcellularLocation>
        <location evidence="1">Mitochondrion inner membrane</location>
        <topology evidence="1">Multi-pass membrane protein</topology>
    </subcellularLocation>
</comment>
<keyword evidence="10 16" id="KW-0472">Membrane</keyword>
<evidence type="ECO:0000256" key="11">
    <source>
        <dbReference type="ARBA" id="ARBA00023209"/>
    </source>
</evidence>
<accession>A0A8S1C332</accession>
<keyword evidence="3" id="KW-0444">Lipid biosynthesis</keyword>
<dbReference type="PANTHER" id="PTHR14269">
    <property type="entry name" value="CDP-DIACYLGLYCEROL--GLYCEROL-3-PHOSPHATE 3-PHOSPHATIDYLTRANSFERASE-RELATED"/>
    <property type="match status" value="1"/>
</dbReference>
<keyword evidence="4 15" id="KW-0808">Transferase</keyword>
<comment type="caution">
    <text evidence="17">The sequence shown here is derived from an EMBL/GenBank/DDBJ whole genome shotgun (WGS) entry which is preliminary data.</text>
</comment>
<sequence length="344" mass="38823">MACYAPMSRSVLRLDKFLNKKFVERLLVGPRLCASRHAFLWCDRLHTVRLLACRNQQLFERRSLFYPETLTEAWPGQRRLYSSQEADKKGLHMGRTTKDNLIKDVIQMKKDQFLEREKRLRATGQNILNDIRETKDKMKERMGAIERENIWTIPNILCISRIVASPYLGYLIVQGDFPMALGVFTIAGITDLLDGWIARNFDQASKLGSFLDPLADKILISVLFATLTVAGHIPIALTGLIIGRDVLLVLAGFVIRYKSLPPPRTLSRYFDASLVTAQLQPTLISKVNTVVQLLFVASVLVAPVISYPSQDALTTFGYVTAATTIASALSYIIERNTFKIISKR</sequence>
<evidence type="ECO:0000256" key="6">
    <source>
        <dbReference type="ARBA" id="ARBA00022792"/>
    </source>
</evidence>
<dbReference type="EC" id="2.7.8.41" evidence="13"/>
<keyword evidence="8" id="KW-0443">Lipid metabolism</keyword>
<proteinExistence type="inferred from homology"/>